<dbReference type="Proteomes" id="UP000003150">
    <property type="component" value="Unassembled WGS sequence"/>
</dbReference>
<protein>
    <submittedName>
        <fullName evidence="1">Uncharacterized protein</fullName>
    </submittedName>
</protein>
<gene>
    <name evidence="1" type="ORF">HMPREF0970_00321</name>
</gene>
<dbReference type="EMBL" id="ACYT02000012">
    <property type="protein sequence ID" value="EFF80685.1"/>
    <property type="molecule type" value="Genomic_DNA"/>
</dbReference>
<comment type="caution">
    <text evidence="1">The sequence shown here is derived from an EMBL/GenBank/DDBJ whole genome shotgun (WGS) entry which is preliminary data.</text>
</comment>
<dbReference type="AlphaFoldDB" id="D4TWL1"/>
<dbReference type="HOGENOM" id="CLU_3163701_0_0_11"/>
<evidence type="ECO:0000313" key="1">
    <source>
        <dbReference type="EMBL" id="EFF80685.1"/>
    </source>
</evidence>
<proteinExistence type="predicted"/>
<organism evidence="1 2">
    <name type="scientific">Schaalia odontolytica F0309</name>
    <dbReference type="NCBI Taxonomy" id="649742"/>
    <lineage>
        <taxon>Bacteria</taxon>
        <taxon>Bacillati</taxon>
        <taxon>Actinomycetota</taxon>
        <taxon>Actinomycetes</taxon>
        <taxon>Actinomycetales</taxon>
        <taxon>Actinomycetaceae</taxon>
        <taxon>Schaalia</taxon>
    </lineage>
</organism>
<sequence>MQIRRGADLVVGPSAYPINTVQVVPEGSSMMSRRHCSGPCGPCRIPL</sequence>
<evidence type="ECO:0000313" key="2">
    <source>
        <dbReference type="Proteomes" id="UP000003150"/>
    </source>
</evidence>
<name>D4TWL1_9ACTO</name>
<accession>D4TWL1</accession>
<reference evidence="1 2" key="1">
    <citation type="submission" date="2009-10" db="EMBL/GenBank/DDBJ databases">
        <authorList>
            <person name="Weinstock G."/>
            <person name="Sodergren E."/>
            <person name="Clifton S."/>
            <person name="Fulton L."/>
            <person name="Fulton B."/>
            <person name="Courtney L."/>
            <person name="Fronick C."/>
            <person name="Harrison M."/>
            <person name="Strong C."/>
            <person name="Farmer C."/>
            <person name="Delahaunty K."/>
            <person name="Markovic C."/>
            <person name="Hall O."/>
            <person name="Minx P."/>
            <person name="Tomlinson C."/>
            <person name="Mitreva M."/>
            <person name="Nelson J."/>
            <person name="Hou S."/>
            <person name="Wollam A."/>
            <person name="Pepin K.H."/>
            <person name="Johnson M."/>
            <person name="Bhonagiri V."/>
            <person name="Nash W.E."/>
            <person name="Warren W."/>
            <person name="Chinwalla A."/>
            <person name="Mardis E.R."/>
            <person name="Wilson R.K."/>
        </authorList>
    </citation>
    <scope>NUCLEOTIDE SEQUENCE [LARGE SCALE GENOMIC DNA]</scope>
    <source>
        <strain evidence="1 2">F0309</strain>
    </source>
</reference>